<feature type="compositionally biased region" description="Basic and acidic residues" evidence="1">
    <location>
        <begin position="140"/>
        <end position="151"/>
    </location>
</feature>
<proteinExistence type="predicted"/>
<feature type="compositionally biased region" description="Basic and acidic residues" evidence="1">
    <location>
        <begin position="176"/>
        <end position="197"/>
    </location>
</feature>
<feature type="region of interest" description="Disordered" evidence="1">
    <location>
        <begin position="1"/>
        <end position="38"/>
    </location>
</feature>
<evidence type="ECO:0000313" key="3">
    <source>
        <dbReference type="EMBL" id="PCH35314.1"/>
    </source>
</evidence>
<gene>
    <name evidence="3" type="ORF">WOLCODRAFT_166198</name>
</gene>
<sequence length="197" mass="20761">MSANGTLVAGHSGPKFHGHPSRIPGAAPQPPRAAGGSAGALVGGMAAVATGLVAFYMLQFRVQGKRTPSDVKSLTEVPTWQLRHAQQQPGAVKDEPTGSAELYTRQTPDYQPKPSHLPLPGSEGETTGVMSSLLTAAHGKGSDEIQTKRADISQPVATSRLNDTGKMYTKNSDYTDSYKRPEQSGSHGQKDIGTKNL</sequence>
<dbReference type="OrthoDB" id="2747445at2759"/>
<name>A0A2H3JF20_WOLCO</name>
<keyword evidence="2" id="KW-0812">Transmembrane</keyword>
<feature type="transmembrane region" description="Helical" evidence="2">
    <location>
        <begin position="38"/>
        <end position="58"/>
    </location>
</feature>
<evidence type="ECO:0000256" key="2">
    <source>
        <dbReference type="SAM" id="Phobius"/>
    </source>
</evidence>
<keyword evidence="2" id="KW-1133">Transmembrane helix</keyword>
<protein>
    <submittedName>
        <fullName evidence="3">Uncharacterized protein</fullName>
    </submittedName>
</protein>
<dbReference type="Proteomes" id="UP000218811">
    <property type="component" value="Unassembled WGS sequence"/>
</dbReference>
<dbReference type="AlphaFoldDB" id="A0A2H3JF20"/>
<feature type="compositionally biased region" description="Polar residues" evidence="1">
    <location>
        <begin position="124"/>
        <end position="134"/>
    </location>
</feature>
<evidence type="ECO:0000313" key="4">
    <source>
        <dbReference type="Proteomes" id="UP000218811"/>
    </source>
</evidence>
<evidence type="ECO:0000256" key="1">
    <source>
        <dbReference type="SAM" id="MobiDB-lite"/>
    </source>
</evidence>
<accession>A0A2H3JF20</accession>
<reference evidence="3 4" key="1">
    <citation type="journal article" date="2012" name="Science">
        <title>The Paleozoic origin of enzymatic lignin decomposition reconstructed from 31 fungal genomes.</title>
        <authorList>
            <person name="Floudas D."/>
            <person name="Binder M."/>
            <person name="Riley R."/>
            <person name="Barry K."/>
            <person name="Blanchette R.A."/>
            <person name="Henrissat B."/>
            <person name="Martinez A.T."/>
            <person name="Otillar R."/>
            <person name="Spatafora J.W."/>
            <person name="Yadav J.S."/>
            <person name="Aerts A."/>
            <person name="Benoit I."/>
            <person name="Boyd A."/>
            <person name="Carlson A."/>
            <person name="Copeland A."/>
            <person name="Coutinho P.M."/>
            <person name="de Vries R.P."/>
            <person name="Ferreira P."/>
            <person name="Findley K."/>
            <person name="Foster B."/>
            <person name="Gaskell J."/>
            <person name="Glotzer D."/>
            <person name="Gorecki P."/>
            <person name="Heitman J."/>
            <person name="Hesse C."/>
            <person name="Hori C."/>
            <person name="Igarashi K."/>
            <person name="Jurgens J.A."/>
            <person name="Kallen N."/>
            <person name="Kersten P."/>
            <person name="Kohler A."/>
            <person name="Kuees U."/>
            <person name="Kumar T.K.A."/>
            <person name="Kuo A."/>
            <person name="LaButti K."/>
            <person name="Larrondo L.F."/>
            <person name="Lindquist E."/>
            <person name="Ling A."/>
            <person name="Lombard V."/>
            <person name="Lucas S."/>
            <person name="Lundell T."/>
            <person name="Martin R."/>
            <person name="McLaughlin D.J."/>
            <person name="Morgenstern I."/>
            <person name="Morin E."/>
            <person name="Murat C."/>
            <person name="Nagy L.G."/>
            <person name="Nolan M."/>
            <person name="Ohm R.A."/>
            <person name="Patyshakuliyeva A."/>
            <person name="Rokas A."/>
            <person name="Ruiz-Duenas F.J."/>
            <person name="Sabat G."/>
            <person name="Salamov A."/>
            <person name="Samejima M."/>
            <person name="Schmutz J."/>
            <person name="Slot J.C."/>
            <person name="St John F."/>
            <person name="Stenlid J."/>
            <person name="Sun H."/>
            <person name="Sun S."/>
            <person name="Syed K."/>
            <person name="Tsang A."/>
            <person name="Wiebenga A."/>
            <person name="Young D."/>
            <person name="Pisabarro A."/>
            <person name="Eastwood D.C."/>
            <person name="Martin F."/>
            <person name="Cullen D."/>
            <person name="Grigoriev I.V."/>
            <person name="Hibbett D.S."/>
        </authorList>
    </citation>
    <scope>NUCLEOTIDE SEQUENCE [LARGE SCALE GENOMIC DNA]</scope>
    <source>
        <strain evidence="3 4">MD-104</strain>
    </source>
</reference>
<feature type="region of interest" description="Disordered" evidence="1">
    <location>
        <begin position="82"/>
        <end position="197"/>
    </location>
</feature>
<dbReference type="EMBL" id="KB467843">
    <property type="protein sequence ID" value="PCH35314.1"/>
    <property type="molecule type" value="Genomic_DNA"/>
</dbReference>
<keyword evidence="2" id="KW-0472">Membrane</keyword>
<organism evidence="3 4">
    <name type="scientific">Wolfiporia cocos (strain MD-104)</name>
    <name type="common">Brown rot fungus</name>
    <dbReference type="NCBI Taxonomy" id="742152"/>
    <lineage>
        <taxon>Eukaryota</taxon>
        <taxon>Fungi</taxon>
        <taxon>Dikarya</taxon>
        <taxon>Basidiomycota</taxon>
        <taxon>Agaricomycotina</taxon>
        <taxon>Agaricomycetes</taxon>
        <taxon>Polyporales</taxon>
        <taxon>Phaeolaceae</taxon>
        <taxon>Wolfiporia</taxon>
    </lineage>
</organism>
<keyword evidence="4" id="KW-1185">Reference proteome</keyword>
<dbReference type="OMA" id="MYTKNSD"/>